<comment type="caution">
    <text evidence="1">The sequence shown here is derived from an EMBL/GenBank/DDBJ whole genome shotgun (WGS) entry which is preliminary data.</text>
</comment>
<proteinExistence type="predicted"/>
<organism evidence="1 2">
    <name type="scientific">Cirrhinus molitorella</name>
    <name type="common">mud carp</name>
    <dbReference type="NCBI Taxonomy" id="172907"/>
    <lineage>
        <taxon>Eukaryota</taxon>
        <taxon>Metazoa</taxon>
        <taxon>Chordata</taxon>
        <taxon>Craniata</taxon>
        <taxon>Vertebrata</taxon>
        <taxon>Euteleostomi</taxon>
        <taxon>Actinopterygii</taxon>
        <taxon>Neopterygii</taxon>
        <taxon>Teleostei</taxon>
        <taxon>Ostariophysi</taxon>
        <taxon>Cypriniformes</taxon>
        <taxon>Cyprinidae</taxon>
        <taxon>Labeoninae</taxon>
        <taxon>Labeonini</taxon>
        <taxon>Cirrhinus</taxon>
    </lineage>
</organism>
<dbReference type="EMBL" id="JAYMGO010000013">
    <property type="protein sequence ID" value="KAL1263585.1"/>
    <property type="molecule type" value="Genomic_DNA"/>
</dbReference>
<accession>A0ABR3MES1</accession>
<keyword evidence="2" id="KW-1185">Reference proteome</keyword>
<protein>
    <submittedName>
        <fullName evidence="1">Uncharacterized protein</fullName>
    </submittedName>
</protein>
<sequence>MDLASLFRHGSWSTVSLLSGVHWIYIPRWLHPALPENQEASGELRISGQKSKVVCISYKKSRYPITIHGQWVEVVIFYLDSIISLDRDAE</sequence>
<reference evidence="1 2" key="1">
    <citation type="submission" date="2023-09" db="EMBL/GenBank/DDBJ databases">
        <authorList>
            <person name="Wang M."/>
        </authorList>
    </citation>
    <scope>NUCLEOTIDE SEQUENCE [LARGE SCALE GENOMIC DNA]</scope>
    <source>
        <strain evidence="1">GT-2023</strain>
        <tissue evidence="1">Liver</tissue>
    </source>
</reference>
<dbReference type="Proteomes" id="UP001558613">
    <property type="component" value="Unassembled WGS sequence"/>
</dbReference>
<gene>
    <name evidence="1" type="ORF">QQF64_006324</name>
</gene>
<name>A0ABR3MES1_9TELE</name>
<evidence type="ECO:0000313" key="1">
    <source>
        <dbReference type="EMBL" id="KAL1263585.1"/>
    </source>
</evidence>
<evidence type="ECO:0000313" key="2">
    <source>
        <dbReference type="Proteomes" id="UP001558613"/>
    </source>
</evidence>